<dbReference type="AlphaFoldDB" id="A0A0A8UR54"/>
<dbReference type="RefSeq" id="WP_045104811.1">
    <property type="nucleotide sequence ID" value="NZ_LN681225.1"/>
</dbReference>
<protein>
    <recommendedName>
        <fullName evidence="3">HTH cro/C1-type domain-containing protein</fullName>
    </recommendedName>
</protein>
<organism evidence="1 2">
    <name type="scientific">Legionella hackeliae</name>
    <dbReference type="NCBI Taxonomy" id="449"/>
    <lineage>
        <taxon>Bacteria</taxon>
        <taxon>Pseudomonadati</taxon>
        <taxon>Pseudomonadota</taxon>
        <taxon>Gammaproteobacteria</taxon>
        <taxon>Legionellales</taxon>
        <taxon>Legionellaceae</taxon>
        <taxon>Legionella</taxon>
    </lineage>
</organism>
<dbReference type="EMBL" id="LN681225">
    <property type="protein sequence ID" value="CEK09244.1"/>
    <property type="molecule type" value="Genomic_DNA"/>
</dbReference>
<keyword evidence="2" id="KW-1185">Reference proteome</keyword>
<dbReference type="Proteomes" id="UP000032803">
    <property type="component" value="Chromosome I"/>
</dbReference>
<dbReference type="PATRIC" id="fig|449.7.peg.1909"/>
<proteinExistence type="predicted"/>
<dbReference type="OrthoDB" id="5640921at2"/>
<accession>A0A0A8UR54</accession>
<dbReference type="KEGG" id="lha:LHA_0126"/>
<name>A0A0A8UR54_LEGHA</name>
<dbReference type="HOGENOM" id="CLU_186023_0_0_6"/>
<evidence type="ECO:0000313" key="1">
    <source>
        <dbReference type="EMBL" id="CEK09244.1"/>
    </source>
</evidence>
<sequence>MPNRRLSERLNKELDVIGVPSLLSERVKACTKIFNLPSVKTEAVLNGIEVDPNAMQTIAQELEVSVDWLLGRKNEKGKNH</sequence>
<evidence type="ECO:0000313" key="2">
    <source>
        <dbReference type="Proteomes" id="UP000032803"/>
    </source>
</evidence>
<reference evidence="2" key="1">
    <citation type="submission" date="2014-09" db="EMBL/GenBank/DDBJ databases">
        <authorList>
            <person name="Gomez-Valero L."/>
        </authorList>
    </citation>
    <scope>NUCLEOTIDE SEQUENCE [LARGE SCALE GENOMIC DNA]</scope>
    <source>
        <strain evidence="2">ATCC35250</strain>
    </source>
</reference>
<gene>
    <name evidence="1" type="ORF">LHA_0126</name>
</gene>
<evidence type="ECO:0008006" key="3">
    <source>
        <dbReference type="Google" id="ProtNLM"/>
    </source>
</evidence>